<dbReference type="Proteomes" id="UP000746751">
    <property type="component" value="Unassembled WGS sequence"/>
</dbReference>
<reference evidence="1" key="2">
    <citation type="submission" date="2021-09" db="EMBL/GenBank/DDBJ databases">
        <authorList>
            <person name="Gilroy R."/>
        </authorList>
    </citation>
    <scope>NUCLEOTIDE SEQUENCE</scope>
    <source>
        <strain evidence="1">ChiGjej2B2-7701</strain>
    </source>
</reference>
<organism evidence="1 2">
    <name type="scientific">Collinsella ihumii</name>
    <dbReference type="NCBI Taxonomy" id="1720204"/>
    <lineage>
        <taxon>Bacteria</taxon>
        <taxon>Bacillati</taxon>
        <taxon>Actinomycetota</taxon>
        <taxon>Coriobacteriia</taxon>
        <taxon>Coriobacteriales</taxon>
        <taxon>Coriobacteriaceae</taxon>
        <taxon>Collinsella</taxon>
    </lineage>
</organism>
<dbReference type="AlphaFoldDB" id="A0A921IQA0"/>
<dbReference type="Gene3D" id="3.40.190.10">
    <property type="entry name" value="Periplasmic binding protein-like II"/>
    <property type="match status" value="1"/>
</dbReference>
<dbReference type="EMBL" id="DYVF01000011">
    <property type="protein sequence ID" value="HJG30015.1"/>
    <property type="molecule type" value="Genomic_DNA"/>
</dbReference>
<evidence type="ECO:0000313" key="1">
    <source>
        <dbReference type="EMBL" id="HJG30015.1"/>
    </source>
</evidence>
<evidence type="ECO:0000313" key="2">
    <source>
        <dbReference type="Proteomes" id="UP000746751"/>
    </source>
</evidence>
<dbReference type="SUPFAM" id="SSF53850">
    <property type="entry name" value="Periplasmic binding protein-like II"/>
    <property type="match status" value="1"/>
</dbReference>
<dbReference type="InterPro" id="IPR006059">
    <property type="entry name" value="SBP"/>
</dbReference>
<accession>A0A921IQA0</accession>
<reference evidence="1" key="1">
    <citation type="journal article" date="2021" name="PeerJ">
        <title>Extensive microbial diversity within the chicken gut microbiome revealed by metagenomics and culture.</title>
        <authorList>
            <person name="Gilroy R."/>
            <person name="Ravi A."/>
            <person name="Getino M."/>
            <person name="Pursley I."/>
            <person name="Horton D.L."/>
            <person name="Alikhan N.F."/>
            <person name="Baker D."/>
            <person name="Gharbi K."/>
            <person name="Hall N."/>
            <person name="Watson M."/>
            <person name="Adriaenssens E.M."/>
            <person name="Foster-Nyarko E."/>
            <person name="Jarju S."/>
            <person name="Secka A."/>
            <person name="Antonio M."/>
            <person name="Oren A."/>
            <person name="Chaudhuri R.R."/>
            <person name="La Ragione R."/>
            <person name="Hildebrand F."/>
            <person name="Pallen M.J."/>
        </authorList>
    </citation>
    <scope>NUCLEOTIDE SEQUENCE</scope>
    <source>
        <strain evidence="1">ChiGjej2B2-7701</strain>
    </source>
</reference>
<dbReference type="PANTHER" id="PTHR43649">
    <property type="entry name" value="ARABINOSE-BINDING PROTEIN-RELATED"/>
    <property type="match status" value="1"/>
</dbReference>
<comment type="caution">
    <text evidence="1">The sequence shown here is derived from an EMBL/GenBank/DDBJ whole genome shotgun (WGS) entry which is preliminary data.</text>
</comment>
<gene>
    <name evidence="1" type="ORF">K8U80_01325</name>
</gene>
<name>A0A921IQA0_9ACTN</name>
<proteinExistence type="predicted"/>
<dbReference type="PANTHER" id="PTHR43649:SF12">
    <property type="entry name" value="DIACETYLCHITOBIOSE BINDING PROTEIN DASA"/>
    <property type="match status" value="1"/>
</dbReference>
<dbReference type="Pfam" id="PF13416">
    <property type="entry name" value="SBP_bac_8"/>
    <property type="match status" value="1"/>
</dbReference>
<protein>
    <submittedName>
        <fullName evidence="1">Extracellular solute-binding protein</fullName>
    </submittedName>
</protein>
<dbReference type="InterPro" id="IPR050490">
    <property type="entry name" value="Bact_solute-bd_prot1"/>
</dbReference>
<sequence length="450" mass="47640">MIDRRSLVSLAAVAGLGLIGLNGCSGTAGDASGEAAVSAARGTLDPKNPTKITFYSYSLSSSSAEGTMNDIINSFNDTVGAEKGVVVEGVAEEATGALTKTTSDIQAGNQVNVIQHNFISLDTSRINLGIQAYEDIFGTEAMDEAFKGIDEGAKQLGVIDDKTYGMAFTFSTPVLYANATLFRQAGLDPAADIPTTWDDMYTVCKTIKDATGLHPLHIGTSMTSIWVMESIIRSNGGAILNDDRTEAVFASDEGVEAIEMWKRLYEEGLCAPMTDTEAMNLFTSGQLGMQLYTTALYSLYQAAAASAGWELTGGGEPGFGGEPAVPTNSGSCLAVRASTDTEAAACWEFIKYATSAESYTKITEGIGYLPLRADIVDDPTYLKAFADENPLIRTNLAQLKNIKPSTIWPGDSATELSQIFVDAIAQAVTTDADVRETLEAAQEQINGMIG</sequence>